<evidence type="ECO:0000313" key="2">
    <source>
        <dbReference type="EMBL" id="MCA9756994.1"/>
    </source>
</evidence>
<feature type="domain" description="DinB-like" evidence="1">
    <location>
        <begin position="40"/>
        <end position="150"/>
    </location>
</feature>
<dbReference type="InterPro" id="IPR024775">
    <property type="entry name" value="DinB-like"/>
</dbReference>
<protein>
    <submittedName>
        <fullName evidence="2">DinB family protein</fullName>
    </submittedName>
</protein>
<dbReference type="AlphaFoldDB" id="A0A956SF48"/>
<organism evidence="2 3">
    <name type="scientific">Eiseniibacteriota bacterium</name>
    <dbReference type="NCBI Taxonomy" id="2212470"/>
    <lineage>
        <taxon>Bacteria</taxon>
        <taxon>Candidatus Eiseniibacteriota</taxon>
    </lineage>
</organism>
<sequence length="163" mass="17209">MSAPELGPFVQIVRTLFAEAYEGSDGPTWFVNNGPEGGLFAVLDGVSAEEASRSVPVGSASIAAHVEHLRWSLANVNNVARGGEWNPDWSASWSVATVDTGAWDALRTNLRSEFAQVLEAIDAGGVDPSDPMVMTGMAALAPHAAHHLGAIRQLARFVRSESA</sequence>
<evidence type="ECO:0000313" key="3">
    <source>
        <dbReference type="Proteomes" id="UP000739538"/>
    </source>
</evidence>
<reference evidence="2" key="1">
    <citation type="submission" date="2020-04" db="EMBL/GenBank/DDBJ databases">
        <authorList>
            <person name="Zhang T."/>
        </authorList>
    </citation>
    <scope>NUCLEOTIDE SEQUENCE</scope>
    <source>
        <strain evidence="2">HKST-UBA02</strain>
    </source>
</reference>
<evidence type="ECO:0000259" key="1">
    <source>
        <dbReference type="Pfam" id="PF12867"/>
    </source>
</evidence>
<name>A0A956SF48_UNCEI</name>
<proteinExistence type="predicted"/>
<reference evidence="2" key="2">
    <citation type="journal article" date="2021" name="Microbiome">
        <title>Successional dynamics and alternative stable states in a saline activated sludge microbial community over 9 years.</title>
        <authorList>
            <person name="Wang Y."/>
            <person name="Ye J."/>
            <person name="Ju F."/>
            <person name="Liu L."/>
            <person name="Boyd J.A."/>
            <person name="Deng Y."/>
            <person name="Parks D.H."/>
            <person name="Jiang X."/>
            <person name="Yin X."/>
            <person name="Woodcroft B.J."/>
            <person name="Tyson G.W."/>
            <person name="Hugenholtz P."/>
            <person name="Polz M.F."/>
            <person name="Zhang T."/>
        </authorList>
    </citation>
    <scope>NUCLEOTIDE SEQUENCE</scope>
    <source>
        <strain evidence="2">HKST-UBA02</strain>
    </source>
</reference>
<comment type="caution">
    <text evidence="2">The sequence shown here is derived from an EMBL/GenBank/DDBJ whole genome shotgun (WGS) entry which is preliminary data.</text>
</comment>
<dbReference type="Pfam" id="PF12867">
    <property type="entry name" value="DinB_2"/>
    <property type="match status" value="1"/>
</dbReference>
<dbReference type="Gene3D" id="1.20.120.450">
    <property type="entry name" value="dinb family like domain"/>
    <property type="match status" value="1"/>
</dbReference>
<dbReference type="EMBL" id="JAGQHS010000076">
    <property type="protein sequence ID" value="MCA9756994.1"/>
    <property type="molecule type" value="Genomic_DNA"/>
</dbReference>
<dbReference type="Proteomes" id="UP000739538">
    <property type="component" value="Unassembled WGS sequence"/>
</dbReference>
<gene>
    <name evidence="2" type="ORF">KDA27_14410</name>
</gene>
<dbReference type="SUPFAM" id="SSF109854">
    <property type="entry name" value="DinB/YfiT-like putative metalloenzymes"/>
    <property type="match status" value="1"/>
</dbReference>
<dbReference type="InterPro" id="IPR034660">
    <property type="entry name" value="DinB/YfiT-like"/>
</dbReference>
<accession>A0A956SF48</accession>